<protein>
    <recommendedName>
        <fullName evidence="2">Replication factor C C-terminal domain-containing protein</fullName>
    </recommendedName>
</protein>
<sequence>DFDDVLELNASDDRGIDVVRTKIRGFCMKKGERKLVILDECDSLTTAAQQALRRLMETTTARFILVCNRVSELIEPIQSRCAVLRFNRVAPEEFRERVASICASEGIRITDSGMSALEALSGGDMRACLNCMQALIGLGRPVDDDFLYRLNGVPSRSSLERVLRALRSKDVRACLAEFEPVWAQKYDATDLMNGFFSIAKSSDSYEALRIIGKYHLRA</sequence>
<gene>
    <name evidence="1" type="ORF">g.56460</name>
</gene>
<dbReference type="GO" id="GO:0006281">
    <property type="term" value="P:DNA repair"/>
    <property type="evidence" value="ECO:0007669"/>
    <property type="project" value="TreeGrafter"/>
</dbReference>
<dbReference type="GO" id="GO:0006261">
    <property type="term" value="P:DNA-templated DNA replication"/>
    <property type="evidence" value="ECO:0007669"/>
    <property type="project" value="TreeGrafter"/>
</dbReference>
<reference evidence="1" key="1">
    <citation type="submission" date="2015-11" db="EMBL/GenBank/DDBJ databases">
        <title>De novo transcriptome assembly of four potential Pierce s Disease insect vectors from Arizona vineyards.</title>
        <authorList>
            <person name="Tassone E.E."/>
        </authorList>
    </citation>
    <scope>NUCLEOTIDE SEQUENCE</scope>
</reference>
<dbReference type="GO" id="GO:0005634">
    <property type="term" value="C:nucleus"/>
    <property type="evidence" value="ECO:0007669"/>
    <property type="project" value="TreeGrafter"/>
</dbReference>
<dbReference type="GO" id="GO:0003689">
    <property type="term" value="F:DNA clamp loader activity"/>
    <property type="evidence" value="ECO:0007669"/>
    <property type="project" value="TreeGrafter"/>
</dbReference>
<dbReference type="InterPro" id="IPR050238">
    <property type="entry name" value="DNA_Rep/Repair_Clamp_Loader"/>
</dbReference>
<proteinExistence type="predicted"/>
<dbReference type="PANTHER" id="PTHR11669:SF5">
    <property type="entry name" value="REPLICATION FACTOR C SUBUNIT 2"/>
    <property type="match status" value="1"/>
</dbReference>
<evidence type="ECO:0000313" key="1">
    <source>
        <dbReference type="EMBL" id="JAS83812.1"/>
    </source>
</evidence>
<accession>A0A1B6IA76</accession>
<dbReference type="InterPro" id="IPR027417">
    <property type="entry name" value="P-loop_NTPase"/>
</dbReference>
<dbReference type="Pfam" id="PF13177">
    <property type="entry name" value="DNA_pol3_delta2"/>
    <property type="match status" value="1"/>
</dbReference>
<dbReference type="SUPFAM" id="SSF52540">
    <property type="entry name" value="P-loop containing nucleoside triphosphate hydrolases"/>
    <property type="match status" value="1"/>
</dbReference>
<dbReference type="GO" id="GO:0005663">
    <property type="term" value="C:DNA replication factor C complex"/>
    <property type="evidence" value="ECO:0007669"/>
    <property type="project" value="TreeGrafter"/>
</dbReference>
<feature type="non-terminal residue" evidence="1">
    <location>
        <position position="218"/>
    </location>
</feature>
<name>A0A1B6IA76_9HEMI</name>
<evidence type="ECO:0008006" key="2">
    <source>
        <dbReference type="Google" id="ProtNLM"/>
    </source>
</evidence>
<dbReference type="AlphaFoldDB" id="A0A1B6IA76"/>
<feature type="non-terminal residue" evidence="1">
    <location>
        <position position="1"/>
    </location>
</feature>
<dbReference type="EMBL" id="GECU01023894">
    <property type="protein sequence ID" value="JAS83812.1"/>
    <property type="molecule type" value="Transcribed_RNA"/>
</dbReference>
<dbReference type="Gene3D" id="1.10.8.60">
    <property type="match status" value="1"/>
</dbReference>
<dbReference type="Gene3D" id="3.40.50.300">
    <property type="entry name" value="P-loop containing nucleotide triphosphate hydrolases"/>
    <property type="match status" value="1"/>
</dbReference>
<dbReference type="PANTHER" id="PTHR11669">
    <property type="entry name" value="REPLICATION FACTOR C / DNA POLYMERASE III GAMMA-TAU SUBUNIT"/>
    <property type="match status" value="1"/>
</dbReference>
<organism evidence="1">
    <name type="scientific">Homalodisca liturata</name>
    <dbReference type="NCBI Taxonomy" id="320908"/>
    <lineage>
        <taxon>Eukaryota</taxon>
        <taxon>Metazoa</taxon>
        <taxon>Ecdysozoa</taxon>
        <taxon>Arthropoda</taxon>
        <taxon>Hexapoda</taxon>
        <taxon>Insecta</taxon>
        <taxon>Pterygota</taxon>
        <taxon>Neoptera</taxon>
        <taxon>Paraneoptera</taxon>
        <taxon>Hemiptera</taxon>
        <taxon>Auchenorrhyncha</taxon>
        <taxon>Membracoidea</taxon>
        <taxon>Cicadellidae</taxon>
        <taxon>Cicadellinae</taxon>
        <taxon>Proconiini</taxon>
        <taxon>Homalodisca</taxon>
    </lineage>
</organism>